<dbReference type="OrthoDB" id="3939615at2759"/>
<feature type="compositionally biased region" description="Basic and acidic residues" evidence="1">
    <location>
        <begin position="426"/>
        <end position="436"/>
    </location>
</feature>
<feature type="region of interest" description="Disordered" evidence="1">
    <location>
        <begin position="536"/>
        <end position="610"/>
    </location>
</feature>
<reference evidence="2 3" key="1">
    <citation type="submission" date="2017-01" db="EMBL/GenBank/DDBJ databases">
        <title>The recent genome duplication of the halophilic yeast Hortaea werneckii: insights from long-read sequencing.</title>
        <authorList>
            <person name="Sinha S."/>
            <person name="Flibotte S."/>
            <person name="Neira M."/>
            <person name="Lenassi M."/>
            <person name="Gostincar C."/>
            <person name="Stajich J.E."/>
            <person name="Nislow C.E."/>
        </authorList>
    </citation>
    <scope>NUCLEOTIDE SEQUENCE [LARGE SCALE GENOMIC DNA]</scope>
    <source>
        <strain evidence="2 3">EXF-2000</strain>
    </source>
</reference>
<dbReference type="PROSITE" id="PS50330">
    <property type="entry name" value="UIM"/>
    <property type="match status" value="1"/>
</dbReference>
<feature type="region of interest" description="Disordered" evidence="1">
    <location>
        <begin position="161"/>
        <end position="216"/>
    </location>
</feature>
<feature type="compositionally biased region" description="Basic and acidic residues" evidence="1">
    <location>
        <begin position="510"/>
        <end position="521"/>
    </location>
</feature>
<feature type="compositionally biased region" description="Acidic residues" evidence="1">
    <location>
        <begin position="586"/>
        <end position="597"/>
    </location>
</feature>
<feature type="compositionally biased region" description="Basic residues" evidence="1">
    <location>
        <begin position="409"/>
        <end position="425"/>
    </location>
</feature>
<sequence>MFDSNHSRELVRREDRKRQEAARHLFSSTLTYTLTRDPNEGPAAVSMALVDRSEVASLYTRILLHDLNVHNPNLPPLNADITNTILSFLGLDFSSLNKLHHLPSNLACPNALPAMNDNHPAQTPPPDGKCPFMTLPTELRRAIFADSLPARDVAIPVRCEDDDHGAHKQNSKKNNHAGEGDRTHSPVSSTATSSSSSSSSPSSPSSPAGPSATPVKVNRTADLMTLNRRLCAEITEVLYTEREFVVHVREGFHSGGIEFLTSGRQPLHNLQLILLPFSRLRAHQVEILLPPSCATQLASDPPTRSFLRRLEGKITGPSSSSSSSATGLDDLLDDGKVLSNLETARFAYEAFVFRIKFGSGKGEEVAMLGEGDWEGEKAQETAVGEEEEEKEEGRKDGEVSEGDWPAQGRRAKKTKSEKKKEKKQQKKEEKKNEKGKNSKGKRRVGAGDGDDEEDDGEEMQWALHQSLQQAAGEEEKELEQAIRESLRYDREDNPEPARMDDRNKKYHVVTSEEREEIKFGGDEYEMGLSEDMEEFGFEDDEDDEALSEDMGEDESQDCESHEEGKTFTRETDPEPNEYDTARPGEDTETTDSGDEEEYWHGHYKATEEGRAKARALRTISKEKKDSQPYLPLTEAFGTTGSMAADIWQVTGTTSINSSTTFPEGARFGQPVAAKRGPFAVVVEGGPGERMDPYAVETGWGEEAVSVLERMTPESIAEAAAPPSDGVASGNSDSLNVVLENGVGV</sequence>
<dbReference type="EMBL" id="MUNK01000023">
    <property type="protein sequence ID" value="OTA37185.1"/>
    <property type="molecule type" value="Genomic_DNA"/>
</dbReference>
<protein>
    <submittedName>
        <fullName evidence="2">Uncharacterized protein</fullName>
    </submittedName>
</protein>
<evidence type="ECO:0000313" key="3">
    <source>
        <dbReference type="Proteomes" id="UP000194280"/>
    </source>
</evidence>
<evidence type="ECO:0000256" key="1">
    <source>
        <dbReference type="SAM" id="MobiDB-lite"/>
    </source>
</evidence>
<evidence type="ECO:0000313" key="2">
    <source>
        <dbReference type="EMBL" id="OTA37185.1"/>
    </source>
</evidence>
<dbReference type="VEuPathDB" id="FungiDB:BTJ68_03012"/>
<comment type="caution">
    <text evidence="2">The sequence shown here is derived from an EMBL/GenBank/DDBJ whole genome shotgun (WGS) entry which is preliminary data.</text>
</comment>
<feature type="compositionally biased region" description="Acidic residues" evidence="1">
    <location>
        <begin position="448"/>
        <end position="458"/>
    </location>
</feature>
<dbReference type="Proteomes" id="UP000194280">
    <property type="component" value="Unassembled WGS sequence"/>
</dbReference>
<feature type="compositionally biased region" description="Basic and acidic residues" evidence="1">
    <location>
        <begin position="598"/>
        <end position="610"/>
    </location>
</feature>
<feature type="compositionally biased region" description="Basic and acidic residues" evidence="1">
    <location>
        <begin position="558"/>
        <end position="572"/>
    </location>
</feature>
<dbReference type="InterPro" id="IPR003903">
    <property type="entry name" value="UIM_dom"/>
</dbReference>
<feature type="compositionally biased region" description="Basic and acidic residues" evidence="1">
    <location>
        <begin position="478"/>
        <end position="503"/>
    </location>
</feature>
<organism evidence="2 3">
    <name type="scientific">Hortaea werneckii EXF-2000</name>
    <dbReference type="NCBI Taxonomy" id="1157616"/>
    <lineage>
        <taxon>Eukaryota</taxon>
        <taxon>Fungi</taxon>
        <taxon>Dikarya</taxon>
        <taxon>Ascomycota</taxon>
        <taxon>Pezizomycotina</taxon>
        <taxon>Dothideomycetes</taxon>
        <taxon>Dothideomycetidae</taxon>
        <taxon>Mycosphaerellales</taxon>
        <taxon>Teratosphaeriaceae</taxon>
        <taxon>Hortaea</taxon>
    </lineage>
</organism>
<keyword evidence="3" id="KW-1185">Reference proteome</keyword>
<feature type="compositionally biased region" description="Acidic residues" evidence="1">
    <location>
        <begin position="536"/>
        <end position="557"/>
    </location>
</feature>
<feature type="compositionally biased region" description="Low complexity" evidence="1">
    <location>
        <begin position="185"/>
        <end position="214"/>
    </location>
</feature>
<feature type="region of interest" description="Disordered" evidence="1">
    <location>
        <begin position="368"/>
        <end position="524"/>
    </location>
</feature>
<name>A0A1Z5TMG4_HORWE</name>
<proteinExistence type="predicted"/>
<dbReference type="InParanoid" id="A0A1Z5TMG4"/>
<accession>A0A1Z5TMG4</accession>
<gene>
    <name evidence="2" type="ORF">BTJ68_03012</name>
</gene>
<dbReference type="STRING" id="1157616.A0A1Z5TMG4"/>
<dbReference type="AlphaFoldDB" id="A0A1Z5TMG4"/>